<organism evidence="2 3">
    <name type="scientific">Chitinophaga tropicalis</name>
    <dbReference type="NCBI Taxonomy" id="2683588"/>
    <lineage>
        <taxon>Bacteria</taxon>
        <taxon>Pseudomonadati</taxon>
        <taxon>Bacteroidota</taxon>
        <taxon>Chitinophagia</taxon>
        <taxon>Chitinophagales</taxon>
        <taxon>Chitinophagaceae</taxon>
        <taxon>Chitinophaga</taxon>
    </lineage>
</organism>
<feature type="transmembrane region" description="Helical" evidence="1">
    <location>
        <begin position="49"/>
        <end position="70"/>
    </location>
</feature>
<feature type="transmembrane region" description="Helical" evidence="1">
    <location>
        <begin position="77"/>
        <end position="94"/>
    </location>
</feature>
<evidence type="ECO:0000256" key="1">
    <source>
        <dbReference type="SAM" id="Phobius"/>
    </source>
</evidence>
<keyword evidence="3" id="KW-1185">Reference proteome</keyword>
<accession>A0A7K1U5Q2</accession>
<sequence>MKKTVSVTAFGLTLITGILLIIIGVRFFLVPQEAELAFGIKTTTGADYSFHYIKGIRDLSVGMVTLIMLFARTQRGLGILLLTMTLVPLTDFLIVLNTPGHLTARLYPHLTAVVLCPLLGIYYLITSVKSSSNAAL</sequence>
<evidence type="ECO:0000313" key="3">
    <source>
        <dbReference type="Proteomes" id="UP000461730"/>
    </source>
</evidence>
<evidence type="ECO:0000313" key="2">
    <source>
        <dbReference type="EMBL" id="MVT09606.1"/>
    </source>
</evidence>
<feature type="transmembrane region" description="Helical" evidence="1">
    <location>
        <begin position="7"/>
        <end position="29"/>
    </location>
</feature>
<protein>
    <submittedName>
        <fullName evidence="2">DUF4267 domain-containing protein</fullName>
    </submittedName>
</protein>
<feature type="transmembrane region" description="Helical" evidence="1">
    <location>
        <begin position="106"/>
        <end position="125"/>
    </location>
</feature>
<dbReference type="Pfam" id="PF14087">
    <property type="entry name" value="DUF4267"/>
    <property type="match status" value="1"/>
</dbReference>
<dbReference type="AlphaFoldDB" id="A0A7K1U5Q2"/>
<dbReference type="InterPro" id="IPR025363">
    <property type="entry name" value="DUF4267"/>
</dbReference>
<keyword evidence="1" id="KW-0812">Transmembrane</keyword>
<dbReference type="EMBL" id="WRXN01000006">
    <property type="protein sequence ID" value="MVT09606.1"/>
    <property type="molecule type" value="Genomic_DNA"/>
</dbReference>
<comment type="caution">
    <text evidence="2">The sequence shown here is derived from an EMBL/GenBank/DDBJ whole genome shotgun (WGS) entry which is preliminary data.</text>
</comment>
<keyword evidence="1" id="KW-1133">Transmembrane helix</keyword>
<dbReference type="Proteomes" id="UP000461730">
    <property type="component" value="Unassembled WGS sequence"/>
</dbReference>
<keyword evidence="1" id="KW-0472">Membrane</keyword>
<gene>
    <name evidence="2" type="ORF">GO493_15160</name>
</gene>
<dbReference type="RefSeq" id="WP_157307051.1">
    <property type="nucleotide sequence ID" value="NZ_WRXN01000006.1"/>
</dbReference>
<reference evidence="2 3" key="1">
    <citation type="submission" date="2019-12" db="EMBL/GenBank/DDBJ databases">
        <title>Chitinophaga sp. strain ysch24 (GDMCC 1.1355), whole genome shotgun sequence.</title>
        <authorList>
            <person name="Zhang X."/>
        </authorList>
    </citation>
    <scope>NUCLEOTIDE SEQUENCE [LARGE SCALE GENOMIC DNA]</scope>
    <source>
        <strain evidence="3">ysch24</strain>
    </source>
</reference>
<name>A0A7K1U5Q2_9BACT</name>
<proteinExistence type="predicted"/>